<evidence type="ECO:0000313" key="1">
    <source>
        <dbReference type="EMBL" id="KAI4369427.1"/>
    </source>
</evidence>
<keyword evidence="2" id="KW-1185">Reference proteome</keyword>
<sequence length="105" mass="11601">MSQEQPIRYGDVFPELHGVLAEMPATTREAAMMQTAKTMMLGRTTRGGLAAVMQSAAARNEKAGRLITETIGGQIVGKYRQRTPLHMMTPATIYQHDNVVVDERI</sequence>
<accession>A0ACB9R099</accession>
<name>A0ACB9R099_9MYRT</name>
<protein>
    <submittedName>
        <fullName evidence="1">Uncharacterized protein</fullName>
    </submittedName>
</protein>
<organism evidence="1 2">
    <name type="scientific">Melastoma candidum</name>
    <dbReference type="NCBI Taxonomy" id="119954"/>
    <lineage>
        <taxon>Eukaryota</taxon>
        <taxon>Viridiplantae</taxon>
        <taxon>Streptophyta</taxon>
        <taxon>Embryophyta</taxon>
        <taxon>Tracheophyta</taxon>
        <taxon>Spermatophyta</taxon>
        <taxon>Magnoliopsida</taxon>
        <taxon>eudicotyledons</taxon>
        <taxon>Gunneridae</taxon>
        <taxon>Pentapetalae</taxon>
        <taxon>rosids</taxon>
        <taxon>malvids</taxon>
        <taxon>Myrtales</taxon>
        <taxon>Melastomataceae</taxon>
        <taxon>Melastomatoideae</taxon>
        <taxon>Melastomateae</taxon>
        <taxon>Melastoma</taxon>
    </lineage>
</organism>
<comment type="caution">
    <text evidence="1">The sequence shown here is derived from an EMBL/GenBank/DDBJ whole genome shotgun (WGS) entry which is preliminary data.</text>
</comment>
<evidence type="ECO:0000313" key="2">
    <source>
        <dbReference type="Proteomes" id="UP001057402"/>
    </source>
</evidence>
<dbReference type="EMBL" id="CM042884">
    <property type="protein sequence ID" value="KAI4369427.1"/>
    <property type="molecule type" value="Genomic_DNA"/>
</dbReference>
<dbReference type="Proteomes" id="UP001057402">
    <property type="component" value="Chromosome 5"/>
</dbReference>
<reference evidence="2" key="1">
    <citation type="journal article" date="2023" name="Front. Plant Sci.">
        <title>Chromosomal-level genome assembly of Melastoma candidum provides insights into trichome evolution.</title>
        <authorList>
            <person name="Zhong Y."/>
            <person name="Wu W."/>
            <person name="Sun C."/>
            <person name="Zou P."/>
            <person name="Liu Y."/>
            <person name="Dai S."/>
            <person name="Zhou R."/>
        </authorList>
    </citation>
    <scope>NUCLEOTIDE SEQUENCE [LARGE SCALE GENOMIC DNA]</scope>
</reference>
<proteinExistence type="predicted"/>
<gene>
    <name evidence="1" type="ORF">MLD38_017866</name>
</gene>